<gene>
    <name evidence="1" type="ORF">CK510_04235</name>
</gene>
<dbReference type="Proteomes" id="UP000218238">
    <property type="component" value="Unassembled WGS sequence"/>
</dbReference>
<dbReference type="AlphaFoldDB" id="A0A2A2TNH8"/>
<evidence type="ECO:0000313" key="2">
    <source>
        <dbReference type="Proteomes" id="UP000218238"/>
    </source>
</evidence>
<keyword evidence="2" id="KW-1185">Reference proteome</keyword>
<protein>
    <submittedName>
        <fullName evidence="1">Uncharacterized protein</fullName>
    </submittedName>
</protein>
<reference evidence="1 2" key="1">
    <citation type="submission" date="2017-08" db="EMBL/GenBank/DDBJ databases">
        <title>Draft genome sequence of filamentous cyanobacterium Calothrix elsteri CCALA 953.</title>
        <authorList>
            <person name="Gagunashvili A.N."/>
            <person name="Elster J."/>
            <person name="Andresson O.S."/>
        </authorList>
    </citation>
    <scope>NUCLEOTIDE SEQUENCE [LARGE SCALE GENOMIC DNA]</scope>
    <source>
        <strain evidence="1 2">CCALA 953</strain>
    </source>
</reference>
<comment type="caution">
    <text evidence="1">The sequence shown here is derived from an EMBL/GenBank/DDBJ whole genome shotgun (WGS) entry which is preliminary data.</text>
</comment>
<proteinExistence type="predicted"/>
<evidence type="ECO:0000313" key="1">
    <source>
        <dbReference type="EMBL" id="PAX59992.1"/>
    </source>
</evidence>
<accession>A0A2A2TNH8</accession>
<organism evidence="1 2">
    <name type="scientific">Brunnivagina elsteri CCALA 953</name>
    <dbReference type="NCBI Taxonomy" id="987040"/>
    <lineage>
        <taxon>Bacteria</taxon>
        <taxon>Bacillati</taxon>
        <taxon>Cyanobacteriota</taxon>
        <taxon>Cyanophyceae</taxon>
        <taxon>Nostocales</taxon>
        <taxon>Calotrichaceae</taxon>
        <taxon>Brunnivagina</taxon>
    </lineage>
</organism>
<name>A0A2A2TNH8_9CYAN</name>
<sequence>MTINRIVFVQNSVIKQQPVQSNQLPSNQLQNIPAGTTLVLQSYSIPPGSNDHYKIALDDIQFKGFSNWFAFANHVQITQDAIIPETSVEAVIAKQTDKTAAKITVNRSTLGVQQGFLKLAFNVDTFIKRQPIDSSVLNDQSKQLIPAGTELILATSLPDNNNIVRFTIQDNHVKFNLFNVEIKGFSQDWYAFVKHVGIQRVG</sequence>
<dbReference type="RefSeq" id="WP_095720507.1">
    <property type="nucleotide sequence ID" value="NZ_NTFS01000027.1"/>
</dbReference>
<dbReference type="EMBL" id="NTFS01000027">
    <property type="protein sequence ID" value="PAX59992.1"/>
    <property type="molecule type" value="Genomic_DNA"/>
</dbReference>
<dbReference type="OrthoDB" id="458685at2"/>